<evidence type="ECO:0000313" key="1">
    <source>
        <dbReference type="EMBL" id="MBW0549608.1"/>
    </source>
</evidence>
<gene>
    <name evidence="1" type="ORF">O181_089323</name>
</gene>
<evidence type="ECO:0008006" key="3">
    <source>
        <dbReference type="Google" id="ProtNLM"/>
    </source>
</evidence>
<organism evidence="1 2">
    <name type="scientific">Austropuccinia psidii MF-1</name>
    <dbReference type="NCBI Taxonomy" id="1389203"/>
    <lineage>
        <taxon>Eukaryota</taxon>
        <taxon>Fungi</taxon>
        <taxon>Dikarya</taxon>
        <taxon>Basidiomycota</taxon>
        <taxon>Pucciniomycotina</taxon>
        <taxon>Pucciniomycetes</taxon>
        <taxon>Pucciniales</taxon>
        <taxon>Sphaerophragmiaceae</taxon>
        <taxon>Austropuccinia</taxon>
    </lineage>
</organism>
<dbReference type="AlphaFoldDB" id="A0A9Q3IT18"/>
<reference evidence="1" key="1">
    <citation type="submission" date="2021-03" db="EMBL/GenBank/DDBJ databases">
        <title>Draft genome sequence of rust myrtle Austropuccinia psidii MF-1, a brazilian biotype.</title>
        <authorList>
            <person name="Quecine M.C."/>
            <person name="Pachon D.M.R."/>
            <person name="Bonatelli M.L."/>
            <person name="Correr F.H."/>
            <person name="Franceschini L.M."/>
            <person name="Leite T.F."/>
            <person name="Margarido G.R.A."/>
            <person name="Almeida C.A."/>
            <person name="Ferrarezi J.A."/>
            <person name="Labate C.A."/>
        </authorList>
    </citation>
    <scope>NUCLEOTIDE SEQUENCE</scope>
    <source>
        <strain evidence="1">MF-1</strain>
    </source>
</reference>
<keyword evidence="2" id="KW-1185">Reference proteome</keyword>
<dbReference type="Proteomes" id="UP000765509">
    <property type="component" value="Unassembled WGS sequence"/>
</dbReference>
<proteinExistence type="predicted"/>
<dbReference type="PANTHER" id="PTHR11439">
    <property type="entry name" value="GAG-POL-RELATED RETROTRANSPOSON"/>
    <property type="match status" value="1"/>
</dbReference>
<accession>A0A9Q3IT18</accession>
<sequence>MKDLGKPWYVLGMVERNRKKRSLFISQEMYINNFLATFGMQDCKSASTLQVPGSRLLPRGDTNAPAASINYWRAIGLLKYLVTCTRTDLAYSASCLAQFLNDPSSEHEAAFKHVLQYLSGTQTWGISLGELGINSVVTLYCDSDWGSNFDSRSFSGSCLFFYGLVGGKTSKWDVVSLSSTEAEYRSISNCCQDVCWILELVSNFGLDLKANV</sequence>
<dbReference type="EMBL" id="AVOT02054957">
    <property type="protein sequence ID" value="MBW0549608.1"/>
    <property type="molecule type" value="Genomic_DNA"/>
</dbReference>
<comment type="caution">
    <text evidence="1">The sequence shown here is derived from an EMBL/GenBank/DDBJ whole genome shotgun (WGS) entry which is preliminary data.</text>
</comment>
<protein>
    <recommendedName>
        <fullName evidence="3">Reverse transcriptase Ty1/copia-type domain-containing protein</fullName>
    </recommendedName>
</protein>
<dbReference type="CDD" id="cd09272">
    <property type="entry name" value="RNase_HI_RT_Ty1"/>
    <property type="match status" value="1"/>
</dbReference>
<dbReference type="OrthoDB" id="3344688at2759"/>
<evidence type="ECO:0000313" key="2">
    <source>
        <dbReference type="Proteomes" id="UP000765509"/>
    </source>
</evidence>
<name>A0A9Q3IT18_9BASI</name>